<dbReference type="InterPro" id="IPR005838">
    <property type="entry name" value="T3SS_IM_P"/>
</dbReference>
<evidence type="ECO:0000256" key="1">
    <source>
        <dbReference type="ARBA" id="ARBA00006257"/>
    </source>
</evidence>
<gene>
    <name evidence="12 14" type="primary">fliP</name>
    <name evidence="14" type="ORF">NO1_0101</name>
</gene>
<dbReference type="AlphaFoldDB" id="A0A388T8T7"/>
<evidence type="ECO:0000256" key="10">
    <source>
        <dbReference type="ARBA" id="ARBA00023143"/>
    </source>
</evidence>
<comment type="function">
    <text evidence="12">Plays a role in the flagellum-specific transport system.</text>
</comment>
<evidence type="ECO:0000256" key="6">
    <source>
        <dbReference type="ARBA" id="ARBA00022795"/>
    </source>
</evidence>
<keyword evidence="11 12" id="KW-1006">Bacterial flagellum protein export</keyword>
<evidence type="ECO:0000313" key="15">
    <source>
        <dbReference type="Proteomes" id="UP000269352"/>
    </source>
</evidence>
<evidence type="ECO:0000256" key="11">
    <source>
        <dbReference type="ARBA" id="ARBA00023225"/>
    </source>
</evidence>
<evidence type="ECO:0000313" key="14">
    <source>
        <dbReference type="EMBL" id="GBR72593.1"/>
    </source>
</evidence>
<proteinExistence type="inferred from homology"/>
<keyword evidence="14" id="KW-0282">Flagellum</keyword>
<sequence>MLKNKKFWLGAVLLSALSAAPAVSPLTFDLNQVTGTVQFSQNITLLLSLALISLLPFFLMTTTSFLRIVIVLGFVRSAIGTQQTPPSAVIVSVALFLTMYVMTPVWQEINSSAIQPYNNGVISQQRAFENGLLPLKNFMLRQTREKDLVLFIEFSKIPPITDIKDVPVYVLIPAFILSELTTAFKIAFVIFAPFIVVDMVVSNVLLSLGMFMLSPVMISLPFKILLFVLADGWFLITRGLVQSFT</sequence>
<keyword evidence="6 12" id="KW-1005">Bacterial flagellum biogenesis</keyword>
<dbReference type="Pfam" id="PF00813">
    <property type="entry name" value="FliP"/>
    <property type="match status" value="1"/>
</dbReference>
<dbReference type="GO" id="GO:0009425">
    <property type="term" value="C:bacterial-type flagellum basal body"/>
    <property type="evidence" value="ECO:0007669"/>
    <property type="project" value="UniProtKB-SubCell"/>
</dbReference>
<keyword evidence="7 12" id="KW-0653">Protein transport</keyword>
<keyword evidence="14" id="KW-0966">Cell projection</keyword>
<comment type="caution">
    <text evidence="14">The sequence shown here is derived from an EMBL/GenBank/DDBJ whole genome shotgun (WGS) entry which is preliminary data.</text>
</comment>
<comment type="caution">
    <text evidence="12">Lacks conserved residue(s) required for the propagation of feature annotation.</text>
</comment>
<accession>A0A388T8T7</accession>
<evidence type="ECO:0000256" key="5">
    <source>
        <dbReference type="ARBA" id="ARBA00022692"/>
    </source>
</evidence>
<keyword evidence="13" id="KW-0732">Signal</keyword>
<keyword evidence="9 12" id="KW-0472">Membrane</keyword>
<dbReference type="InterPro" id="IPR005837">
    <property type="entry name" value="FliP"/>
</dbReference>
<dbReference type="NCBIfam" id="NF009438">
    <property type="entry name" value="PRK12797.1"/>
    <property type="match status" value="1"/>
</dbReference>
<keyword evidence="14" id="KW-0969">Cilium</keyword>
<evidence type="ECO:0000256" key="9">
    <source>
        <dbReference type="ARBA" id="ARBA00023136"/>
    </source>
</evidence>
<evidence type="ECO:0000256" key="7">
    <source>
        <dbReference type="ARBA" id="ARBA00022927"/>
    </source>
</evidence>
<keyword evidence="3 12" id="KW-0813">Transport</keyword>
<dbReference type="GO" id="GO:0009306">
    <property type="term" value="P:protein secretion"/>
    <property type="evidence" value="ECO:0007669"/>
    <property type="project" value="UniProtKB-UniRule"/>
</dbReference>
<dbReference type="EMBL" id="BGZN01000001">
    <property type="protein sequence ID" value="GBR72593.1"/>
    <property type="molecule type" value="Genomic_DNA"/>
</dbReference>
<reference evidence="14 15" key="1">
    <citation type="journal article" date="2019" name="ISME J.">
        <title>Genome analyses of uncultured TG2/ZB3 bacteria in 'Margulisbacteria' specifically attached to ectosymbiotic spirochetes of protists in the termite gut.</title>
        <authorList>
            <person name="Utami Y.D."/>
            <person name="Kuwahara H."/>
            <person name="Igai K."/>
            <person name="Murakami T."/>
            <person name="Sugaya K."/>
            <person name="Morikawa T."/>
            <person name="Nagura Y."/>
            <person name="Yuki M."/>
            <person name="Deevong P."/>
            <person name="Inoue T."/>
            <person name="Kihara K."/>
            <person name="Lo N."/>
            <person name="Yamada A."/>
            <person name="Ohkuma M."/>
            <person name="Hongoh Y."/>
        </authorList>
    </citation>
    <scope>NUCLEOTIDE SEQUENCE [LARGE SCALE GENOMIC DNA]</scope>
    <source>
        <strain evidence="14">NkOx7-01</strain>
    </source>
</reference>
<protein>
    <recommendedName>
        <fullName evidence="2 12">Flagellar biosynthetic protein FliP</fullName>
    </recommendedName>
</protein>
<dbReference type="PANTHER" id="PTHR30587">
    <property type="entry name" value="FLAGELLAR BIOSYNTHETIC PROTEIN FLIP"/>
    <property type="match status" value="1"/>
</dbReference>
<evidence type="ECO:0000256" key="12">
    <source>
        <dbReference type="RuleBase" id="RU362069"/>
    </source>
</evidence>
<dbReference type="NCBIfam" id="TIGR01103">
    <property type="entry name" value="fliP"/>
    <property type="match status" value="1"/>
</dbReference>
<dbReference type="Proteomes" id="UP000269352">
    <property type="component" value="Unassembled WGS sequence"/>
</dbReference>
<feature type="chain" id="PRO_5017447425" description="Flagellar biosynthetic protein FliP" evidence="13">
    <location>
        <begin position="25"/>
        <end position="245"/>
    </location>
</feature>
<feature type="transmembrane region" description="Helical" evidence="12">
    <location>
        <begin position="87"/>
        <end position="106"/>
    </location>
</feature>
<keyword evidence="15" id="KW-1185">Reference proteome</keyword>
<dbReference type="PROSITE" id="PS01061">
    <property type="entry name" value="FLIP_2"/>
    <property type="match status" value="1"/>
</dbReference>
<keyword evidence="10" id="KW-0975">Bacterial flagellum</keyword>
<organism evidence="14 15">
    <name type="scientific">Termititenax aidoneus</name>
    <dbReference type="NCBI Taxonomy" id="2218524"/>
    <lineage>
        <taxon>Bacteria</taxon>
        <taxon>Bacillati</taxon>
        <taxon>Candidatus Margulisiibacteriota</taxon>
        <taxon>Candidatus Termititenacia</taxon>
        <taxon>Candidatus Termititenacales</taxon>
        <taxon>Candidatus Termititenacaceae</taxon>
        <taxon>Candidatus Termititenax</taxon>
    </lineage>
</organism>
<feature type="signal peptide" evidence="13">
    <location>
        <begin position="1"/>
        <end position="24"/>
    </location>
</feature>
<comment type="similarity">
    <text evidence="1 12">Belongs to the FliP/MopC/SpaP family.</text>
</comment>
<dbReference type="GO" id="GO:0044781">
    <property type="term" value="P:bacterial-type flagellum organization"/>
    <property type="evidence" value="ECO:0007669"/>
    <property type="project" value="UniProtKB-UniRule"/>
</dbReference>
<comment type="subcellular location">
    <subcellularLocation>
        <location evidence="12">Cell membrane</location>
        <topology evidence="12">Multi-pass membrane protein</topology>
    </subcellularLocation>
    <subcellularLocation>
        <location evidence="12">Bacterial flagellum basal body</location>
    </subcellularLocation>
</comment>
<keyword evidence="5 12" id="KW-0812">Transmembrane</keyword>
<feature type="transmembrane region" description="Helical" evidence="12">
    <location>
        <begin position="186"/>
        <end position="208"/>
    </location>
</feature>
<feature type="transmembrane region" description="Helical" evidence="12">
    <location>
        <begin position="46"/>
        <end position="75"/>
    </location>
</feature>
<evidence type="ECO:0000256" key="13">
    <source>
        <dbReference type="SAM" id="SignalP"/>
    </source>
</evidence>
<keyword evidence="4 12" id="KW-1003">Cell membrane</keyword>
<evidence type="ECO:0000256" key="3">
    <source>
        <dbReference type="ARBA" id="ARBA00022448"/>
    </source>
</evidence>
<dbReference type="GO" id="GO:0005886">
    <property type="term" value="C:plasma membrane"/>
    <property type="evidence" value="ECO:0007669"/>
    <property type="project" value="UniProtKB-SubCell"/>
</dbReference>
<keyword evidence="8 12" id="KW-1133">Transmembrane helix</keyword>
<name>A0A388T8T7_TERA1</name>
<evidence type="ECO:0000256" key="4">
    <source>
        <dbReference type="ARBA" id="ARBA00022475"/>
    </source>
</evidence>
<dbReference type="PRINTS" id="PR00951">
    <property type="entry name" value="FLGBIOSNFLIP"/>
</dbReference>
<dbReference type="PRINTS" id="PR01302">
    <property type="entry name" value="TYPE3IMPPROT"/>
</dbReference>
<evidence type="ECO:0000256" key="2">
    <source>
        <dbReference type="ARBA" id="ARBA00021714"/>
    </source>
</evidence>
<evidence type="ECO:0000256" key="8">
    <source>
        <dbReference type="ARBA" id="ARBA00022989"/>
    </source>
</evidence>
<dbReference type="PANTHER" id="PTHR30587:SF0">
    <property type="entry name" value="FLAGELLAR BIOSYNTHETIC PROTEIN FLIP"/>
    <property type="match status" value="1"/>
</dbReference>